<protein>
    <recommendedName>
        <fullName evidence="1">UPF0597 protein GT747_04680</fullName>
    </recommendedName>
</protein>
<dbReference type="InterPro" id="IPR005130">
    <property type="entry name" value="Ser_deHydtase-like_asu"/>
</dbReference>
<accession>A0AAQ1MDC4</accession>
<evidence type="ECO:0000256" key="1">
    <source>
        <dbReference type="HAMAP-Rule" id="MF_01845"/>
    </source>
</evidence>
<dbReference type="EMBL" id="WWVX01000002">
    <property type="protein sequence ID" value="MZL69065.1"/>
    <property type="molecule type" value="Genomic_DNA"/>
</dbReference>
<reference evidence="4" key="2">
    <citation type="submission" date="2016-11" db="EMBL/GenBank/DDBJ databases">
        <authorList>
            <person name="Varghese N."/>
            <person name="Submissions S."/>
        </authorList>
    </citation>
    <scope>NUCLEOTIDE SEQUENCE</scope>
    <source>
        <strain evidence="4">DSM 4029</strain>
    </source>
</reference>
<reference evidence="5" key="1">
    <citation type="submission" date="2016-11" db="EMBL/GenBank/DDBJ databases">
        <authorList>
            <person name="Jaros S."/>
            <person name="Januszkiewicz K."/>
            <person name="Wedrychowicz H."/>
        </authorList>
    </citation>
    <scope>NUCLEOTIDE SEQUENCE [LARGE SCALE GENOMIC DNA]</scope>
    <source>
        <strain evidence="5">DSM 4029</strain>
    </source>
</reference>
<sequence length="423" mass="44281">MNRNIYEQYIAILEGELVPALGCTEPIAIALAAAKARQVLGEEPQKMVVSCSGNIIKNVKGVVVPNSGGLKGIDTSAVLGAVGGDPERGLEVLTAVTPADLQRARELLDAGICETELLEGVSNLQIIVEVTAGEHTSVVEICYSHTNIVRVERDGEVLVGGADTPVEDHLSEAYELLDLADIYIFAETVDLDDVRKVISRQIEYNYAIAKEGLSHPYGAQVGRTLLSEYGDDVKIRARAWAAAGSDARMSGCALPVVTNSGSGNQGMTVCLPVLAYAQELGVSEEKAYRALVLSNLIAIYQKKGLGKLSAYCGAVSAAAASGAAITYLCGGDFEAICRTVVNTLADVSGVVCDGAKPSCAAKIASAVDAAILSHCMSLQNRTFGAGEGLVMSTPEETVQAIGRMGRVGMKSTDVEILNIMIGK</sequence>
<evidence type="ECO:0000259" key="2">
    <source>
        <dbReference type="Pfam" id="PF03313"/>
    </source>
</evidence>
<dbReference type="RefSeq" id="WP_021657960.1">
    <property type="nucleotide sequence ID" value="NZ_FQVY01000002.1"/>
</dbReference>
<dbReference type="InterPro" id="IPR021144">
    <property type="entry name" value="UPF0597"/>
</dbReference>
<dbReference type="PIRSF" id="PIRSF006054">
    <property type="entry name" value="UCP006054"/>
    <property type="match status" value="1"/>
</dbReference>
<dbReference type="Proteomes" id="UP000184089">
    <property type="component" value="Unassembled WGS sequence"/>
</dbReference>
<dbReference type="Proteomes" id="UP000474718">
    <property type="component" value="Unassembled WGS sequence"/>
</dbReference>
<evidence type="ECO:0000313" key="5">
    <source>
        <dbReference type="Proteomes" id="UP000184089"/>
    </source>
</evidence>
<dbReference type="GO" id="GO:0080146">
    <property type="term" value="F:L-cysteine desulfhydrase activity"/>
    <property type="evidence" value="ECO:0007669"/>
    <property type="project" value="TreeGrafter"/>
</dbReference>
<keyword evidence="6" id="KW-1185">Reference proteome</keyword>
<gene>
    <name evidence="3" type="ORF">GT747_04680</name>
    <name evidence="4" type="ORF">SAMN05444424_1508</name>
</gene>
<dbReference type="PANTHER" id="PTHR30501:SF2">
    <property type="entry name" value="UPF0597 PROTEIN YHAM"/>
    <property type="match status" value="1"/>
</dbReference>
<evidence type="ECO:0000313" key="6">
    <source>
        <dbReference type="Proteomes" id="UP000474718"/>
    </source>
</evidence>
<proteinExistence type="inferred from homology"/>
<evidence type="ECO:0000313" key="3">
    <source>
        <dbReference type="EMBL" id="MZL69065.1"/>
    </source>
</evidence>
<reference evidence="3 6" key="3">
    <citation type="journal article" date="2019" name="Nat. Med.">
        <title>A library of human gut bacterial isolates paired with longitudinal multiomics data enables mechanistic microbiome research.</title>
        <authorList>
            <person name="Poyet M."/>
            <person name="Groussin M."/>
            <person name="Gibbons S.M."/>
            <person name="Avila-Pacheco J."/>
            <person name="Jiang X."/>
            <person name="Kearney S.M."/>
            <person name="Perrotta A.R."/>
            <person name="Berdy B."/>
            <person name="Zhao S."/>
            <person name="Lieberman T.D."/>
            <person name="Swanson P.K."/>
            <person name="Smith M."/>
            <person name="Roesemann S."/>
            <person name="Alexander J.E."/>
            <person name="Rich S.A."/>
            <person name="Livny J."/>
            <person name="Vlamakis H."/>
            <person name="Clish C."/>
            <person name="Bullock K."/>
            <person name="Deik A."/>
            <person name="Scott J."/>
            <person name="Pierce K.A."/>
            <person name="Xavier R.J."/>
            <person name="Alm E.J."/>
        </authorList>
    </citation>
    <scope>NUCLEOTIDE SEQUENCE [LARGE SCALE GENOMIC DNA]</scope>
    <source>
        <strain evidence="3 6">BIOML-A2</strain>
    </source>
</reference>
<dbReference type="AlphaFoldDB" id="A0AAQ1MDC4"/>
<dbReference type="Pfam" id="PF03313">
    <property type="entry name" value="SDH_alpha"/>
    <property type="match status" value="1"/>
</dbReference>
<dbReference type="EMBL" id="FQVY01000002">
    <property type="protein sequence ID" value="SHG11018.1"/>
    <property type="molecule type" value="Genomic_DNA"/>
</dbReference>
<comment type="caution">
    <text evidence="4">The sequence shown here is derived from an EMBL/GenBank/DDBJ whole genome shotgun (WGS) entry which is preliminary data.</text>
</comment>
<dbReference type="HAMAP" id="MF_01845">
    <property type="entry name" value="UPF0597"/>
    <property type="match status" value="1"/>
</dbReference>
<dbReference type="PANTHER" id="PTHR30501">
    <property type="entry name" value="UPF0597 PROTEIN YHAM"/>
    <property type="match status" value="1"/>
</dbReference>
<comment type="similarity">
    <text evidence="1">Belongs to the UPF0597 family.</text>
</comment>
<name>A0AAQ1MDC4_9FIRM</name>
<evidence type="ECO:0000313" key="4">
    <source>
        <dbReference type="EMBL" id="SHG11018.1"/>
    </source>
</evidence>
<feature type="domain" description="Serine dehydratase-like alpha subunit" evidence="2">
    <location>
        <begin position="88"/>
        <end position="418"/>
    </location>
</feature>
<dbReference type="GO" id="GO:0019450">
    <property type="term" value="P:L-cysteine catabolic process to pyruvate"/>
    <property type="evidence" value="ECO:0007669"/>
    <property type="project" value="TreeGrafter"/>
</dbReference>
<organism evidence="4 5">
    <name type="scientific">Bittarella massiliensis</name>
    <name type="common">ex Durand et al. 2017</name>
    <dbReference type="NCBI Taxonomy" id="1720313"/>
    <lineage>
        <taxon>Bacteria</taxon>
        <taxon>Bacillati</taxon>
        <taxon>Bacillota</taxon>
        <taxon>Clostridia</taxon>
        <taxon>Eubacteriales</taxon>
        <taxon>Oscillospiraceae</taxon>
        <taxon>Bittarella (ex Durand et al. 2017)</taxon>
    </lineage>
</organism>